<organism evidence="2 3">
    <name type="scientific">Teratosphaeria nubilosa</name>
    <dbReference type="NCBI Taxonomy" id="161662"/>
    <lineage>
        <taxon>Eukaryota</taxon>
        <taxon>Fungi</taxon>
        <taxon>Dikarya</taxon>
        <taxon>Ascomycota</taxon>
        <taxon>Pezizomycotina</taxon>
        <taxon>Dothideomycetes</taxon>
        <taxon>Dothideomycetidae</taxon>
        <taxon>Mycosphaerellales</taxon>
        <taxon>Teratosphaeriaceae</taxon>
        <taxon>Teratosphaeria</taxon>
    </lineage>
</organism>
<feature type="compositionally biased region" description="Basic and acidic residues" evidence="1">
    <location>
        <begin position="19"/>
        <end position="29"/>
    </location>
</feature>
<accession>A0A6G1LI03</accession>
<feature type="region of interest" description="Disordered" evidence="1">
    <location>
        <begin position="65"/>
        <end position="85"/>
    </location>
</feature>
<keyword evidence="3" id="KW-1185">Reference proteome</keyword>
<protein>
    <submittedName>
        <fullName evidence="2">Uncharacterized protein</fullName>
    </submittedName>
</protein>
<feature type="region of interest" description="Disordered" evidence="1">
    <location>
        <begin position="1"/>
        <end position="36"/>
    </location>
</feature>
<dbReference type="AlphaFoldDB" id="A0A6G1LI03"/>
<evidence type="ECO:0000313" key="3">
    <source>
        <dbReference type="Proteomes" id="UP000799436"/>
    </source>
</evidence>
<evidence type="ECO:0000256" key="1">
    <source>
        <dbReference type="SAM" id="MobiDB-lite"/>
    </source>
</evidence>
<feature type="compositionally biased region" description="Acidic residues" evidence="1">
    <location>
        <begin position="70"/>
        <end position="85"/>
    </location>
</feature>
<gene>
    <name evidence="2" type="ORF">EJ03DRAFT_372010</name>
</gene>
<evidence type="ECO:0000313" key="2">
    <source>
        <dbReference type="EMBL" id="KAF2772250.1"/>
    </source>
</evidence>
<dbReference type="OrthoDB" id="10602629at2759"/>
<proteinExistence type="predicted"/>
<name>A0A6G1LI03_9PEZI</name>
<reference evidence="2" key="1">
    <citation type="journal article" date="2020" name="Stud. Mycol.">
        <title>101 Dothideomycetes genomes: a test case for predicting lifestyles and emergence of pathogens.</title>
        <authorList>
            <person name="Haridas S."/>
            <person name="Albert R."/>
            <person name="Binder M."/>
            <person name="Bloem J."/>
            <person name="Labutti K."/>
            <person name="Salamov A."/>
            <person name="Andreopoulos B."/>
            <person name="Baker S."/>
            <person name="Barry K."/>
            <person name="Bills G."/>
            <person name="Bluhm B."/>
            <person name="Cannon C."/>
            <person name="Castanera R."/>
            <person name="Culley D."/>
            <person name="Daum C."/>
            <person name="Ezra D."/>
            <person name="Gonzalez J."/>
            <person name="Henrissat B."/>
            <person name="Kuo A."/>
            <person name="Liang C."/>
            <person name="Lipzen A."/>
            <person name="Lutzoni F."/>
            <person name="Magnuson J."/>
            <person name="Mondo S."/>
            <person name="Nolan M."/>
            <person name="Ohm R."/>
            <person name="Pangilinan J."/>
            <person name="Park H.-J."/>
            <person name="Ramirez L."/>
            <person name="Alfaro M."/>
            <person name="Sun H."/>
            <person name="Tritt A."/>
            <person name="Yoshinaga Y."/>
            <person name="Zwiers L.-H."/>
            <person name="Turgeon B."/>
            <person name="Goodwin S."/>
            <person name="Spatafora J."/>
            <person name="Crous P."/>
            <person name="Grigoriev I."/>
        </authorList>
    </citation>
    <scope>NUCLEOTIDE SEQUENCE</scope>
    <source>
        <strain evidence="2">CBS 116005</strain>
    </source>
</reference>
<feature type="compositionally biased region" description="Basic and acidic residues" evidence="1">
    <location>
        <begin position="1"/>
        <end position="12"/>
    </location>
</feature>
<dbReference type="Proteomes" id="UP000799436">
    <property type="component" value="Unassembled WGS sequence"/>
</dbReference>
<dbReference type="EMBL" id="ML995815">
    <property type="protein sequence ID" value="KAF2772250.1"/>
    <property type="molecule type" value="Genomic_DNA"/>
</dbReference>
<sequence>MPIKEQQREERAAAAPAQPEHKTKEERARGVKRSASLHECSYGQKKRYPKGFPLYMYADEAEEVKREEGEVTVEEEEEMKEEEVEVKEEKVEVQMKVKREEAQALMADRGYIAQCHWARDMRLARDVSWREREEWLRELAEERRNVLAELGYEVRRA</sequence>